<dbReference type="Ensembl" id="ENSCCRT00000168532.1">
    <property type="protein sequence ID" value="ENSCCRP00000166798.1"/>
    <property type="gene ID" value="ENSCCRG00000077910.1"/>
</dbReference>
<dbReference type="Pfam" id="PF15295">
    <property type="entry name" value="CCDC50_N"/>
    <property type="match status" value="1"/>
</dbReference>
<accession>A0A9J8CC35</accession>
<evidence type="ECO:0000256" key="1">
    <source>
        <dbReference type="ARBA" id="ARBA00023054"/>
    </source>
</evidence>
<dbReference type="InterPro" id="IPR029311">
    <property type="entry name" value="CCDC50_N"/>
</dbReference>
<dbReference type="GeneTree" id="ENSGT00390000011058"/>
<name>A0A9J8CC35_CYPCA</name>
<organism evidence="5 6">
    <name type="scientific">Cyprinus carpio carpio</name>
    <dbReference type="NCBI Taxonomy" id="630221"/>
    <lineage>
        <taxon>Eukaryota</taxon>
        <taxon>Metazoa</taxon>
        <taxon>Chordata</taxon>
        <taxon>Craniata</taxon>
        <taxon>Vertebrata</taxon>
        <taxon>Euteleostomi</taxon>
        <taxon>Actinopterygii</taxon>
        <taxon>Neopterygii</taxon>
        <taxon>Teleostei</taxon>
        <taxon>Ostariophysi</taxon>
        <taxon>Cypriniformes</taxon>
        <taxon>Cyprinidae</taxon>
        <taxon>Cyprininae</taxon>
        <taxon>Cyprinus</taxon>
    </lineage>
</organism>
<feature type="coiled-coil region" evidence="2">
    <location>
        <begin position="83"/>
        <end position="159"/>
    </location>
</feature>
<feature type="compositionally biased region" description="Basic and acidic residues" evidence="3">
    <location>
        <begin position="239"/>
        <end position="258"/>
    </location>
</feature>
<feature type="region of interest" description="Disordered" evidence="3">
    <location>
        <begin position="236"/>
        <end position="264"/>
    </location>
</feature>
<reference evidence="5" key="1">
    <citation type="submission" date="2025-08" db="UniProtKB">
        <authorList>
            <consortium name="Ensembl"/>
        </authorList>
    </citation>
    <scope>IDENTIFICATION</scope>
</reference>
<evidence type="ECO:0000259" key="4">
    <source>
        <dbReference type="Pfam" id="PF15295"/>
    </source>
</evidence>
<evidence type="ECO:0000313" key="6">
    <source>
        <dbReference type="Proteomes" id="UP001108240"/>
    </source>
</evidence>
<dbReference type="Proteomes" id="UP001108240">
    <property type="component" value="Unplaced"/>
</dbReference>
<reference evidence="5" key="2">
    <citation type="submission" date="2025-09" db="UniProtKB">
        <authorList>
            <consortium name="Ensembl"/>
        </authorList>
    </citation>
    <scope>IDENTIFICATION</scope>
</reference>
<proteinExistence type="predicted"/>
<evidence type="ECO:0000256" key="3">
    <source>
        <dbReference type="SAM" id="MobiDB-lite"/>
    </source>
</evidence>
<feature type="domain" description="Coiled-coil" evidence="4">
    <location>
        <begin position="49"/>
        <end position="162"/>
    </location>
</feature>
<dbReference type="AlphaFoldDB" id="A0A9J8CC35"/>
<dbReference type="PANTHER" id="PTHR22115:SF5">
    <property type="entry name" value="COILED-COIL DOMAIN-CONTAINING PROTEIN 50-LIKE ISOFORM X1"/>
    <property type="match status" value="1"/>
</dbReference>
<evidence type="ECO:0000313" key="5">
    <source>
        <dbReference type="Ensembl" id="ENSCCRP00000166798.1"/>
    </source>
</evidence>
<keyword evidence="6" id="KW-1185">Reference proteome</keyword>
<protein>
    <submittedName>
        <fullName evidence="5">Coiled-coil domain containing 50b</fullName>
    </submittedName>
</protein>
<dbReference type="PANTHER" id="PTHR22115">
    <property type="entry name" value="C3ORF6 PROTEIN-RELATED"/>
    <property type="match status" value="1"/>
</dbReference>
<dbReference type="OMA" id="KEHYTGN"/>
<dbReference type="InterPro" id="IPR039303">
    <property type="entry name" value="CCDC50"/>
</dbReference>
<keyword evidence="1 2" id="KW-0175">Coiled coil</keyword>
<evidence type="ECO:0000256" key="2">
    <source>
        <dbReference type="SAM" id="Coils"/>
    </source>
</evidence>
<feature type="region of interest" description="Disordered" evidence="3">
    <location>
        <begin position="319"/>
        <end position="380"/>
    </location>
</feature>
<sequence length="380" mass="44340">MMASVLRGPMSAFPSQMTVEVPARMSSHARVYVLHDNRRSLTHGRRHILENVCQCFSVLEDGALAHSLQEQEIEKFYSTNIQKNQAVQNDVRLARRLQEEEEQRMNLRQDLRQLEEEDCRYAQMIQEELQRCAEEARRREKEDEEIAKQLQEEEEIEMRRQRAATGYNNNDCVSPLCDGLGIWEQVLQDAELARRLQEEEDMLPHREFPQSSGSEVDFIAAQVAQDEEIAHYMQRHQRRVENRPRDLETRPAEARDEGNTTSRKAHQMLRERLNSDGLHSPVEEEDYTIENHLASPSCTALRNQHIHNIAEELDPTFKARKRESRISTSPPSGLCLAPRNPHSIFYDYLPEPPFIPPTKRQSDKTGRHKAKDKKENCKQQ</sequence>